<dbReference type="Proteomes" id="UP001549799">
    <property type="component" value="Unassembled WGS sequence"/>
</dbReference>
<evidence type="ECO:0000256" key="1">
    <source>
        <dbReference type="ARBA" id="ARBA00022614"/>
    </source>
</evidence>
<dbReference type="InterPro" id="IPR032675">
    <property type="entry name" value="LRR_dom_sf"/>
</dbReference>
<proteinExistence type="predicted"/>
<dbReference type="SUPFAM" id="SSF52058">
    <property type="entry name" value="L domain-like"/>
    <property type="match status" value="1"/>
</dbReference>
<comment type="caution">
    <text evidence="4">The sequence shown here is derived from an EMBL/GenBank/DDBJ whole genome shotgun (WGS) entry which is preliminary data.</text>
</comment>
<dbReference type="PANTHER" id="PTHR47566:SF1">
    <property type="entry name" value="PROTEIN NUD1"/>
    <property type="match status" value="1"/>
</dbReference>
<dbReference type="InterPro" id="IPR052574">
    <property type="entry name" value="CDIRP"/>
</dbReference>
<evidence type="ECO:0000313" key="5">
    <source>
        <dbReference type="Proteomes" id="UP001549799"/>
    </source>
</evidence>
<dbReference type="Gene3D" id="3.80.10.10">
    <property type="entry name" value="Ribonuclease Inhibitor"/>
    <property type="match status" value="1"/>
</dbReference>
<evidence type="ECO:0000256" key="2">
    <source>
        <dbReference type="ARBA" id="ARBA00022737"/>
    </source>
</evidence>
<reference evidence="4 5" key="1">
    <citation type="submission" date="2024-07" db="EMBL/GenBank/DDBJ databases">
        <title>The genome sequence of type strain Sediminicola arcticus GDMCC 1.2805.</title>
        <authorList>
            <person name="Liu Y."/>
        </authorList>
    </citation>
    <scope>NUCLEOTIDE SEQUENCE [LARGE SCALE GENOMIC DNA]</scope>
    <source>
        <strain evidence="4 5">GDMCC 1.2805</strain>
    </source>
</reference>
<keyword evidence="5" id="KW-1185">Reference proteome</keyword>
<evidence type="ECO:0008006" key="6">
    <source>
        <dbReference type="Google" id="ProtNLM"/>
    </source>
</evidence>
<protein>
    <recommendedName>
        <fullName evidence="6">Leucine-rich repeat domain-containing protein</fullName>
    </recommendedName>
</protein>
<gene>
    <name evidence="4" type="ORF">ABXZ36_14855</name>
</gene>
<organism evidence="4 5">
    <name type="scientific">Sediminicola arcticus</name>
    <dbReference type="NCBI Taxonomy" id="1574308"/>
    <lineage>
        <taxon>Bacteria</taxon>
        <taxon>Pseudomonadati</taxon>
        <taxon>Bacteroidota</taxon>
        <taxon>Flavobacteriia</taxon>
        <taxon>Flavobacteriales</taxon>
        <taxon>Flavobacteriaceae</taxon>
        <taxon>Sediminicola</taxon>
    </lineage>
</organism>
<keyword evidence="1" id="KW-0433">Leucine-rich repeat</keyword>
<evidence type="ECO:0000256" key="3">
    <source>
        <dbReference type="SAM" id="SignalP"/>
    </source>
</evidence>
<sequence length="221" mass="24626">MMRNIRILLLGCFVLLLSNCSSDNNNAIQENEMLPPVARTQIPDMAFERALIELRIDDVEDGFVDKSDIQMVTSLVMNNKGITNLTGIADFPILENLGVNGNQITTLDVSKNTRLKFLFIENNGLTSINVSNLTILEKLEVSNNALTILDIADNTALQLLRLTDNAVQNIDISKIPNNLQLNTFSVEKNPLDCIKVNEETLSNIPSQWTKDQTDSYALECN</sequence>
<dbReference type="PANTHER" id="PTHR47566">
    <property type="match status" value="1"/>
</dbReference>
<dbReference type="RefSeq" id="WP_354616465.1">
    <property type="nucleotide sequence ID" value="NZ_JBEXAE010000009.1"/>
</dbReference>
<name>A0ABV2SXP9_9FLAO</name>
<dbReference type="EMBL" id="JBEXAE010000009">
    <property type="protein sequence ID" value="MET6991924.1"/>
    <property type="molecule type" value="Genomic_DNA"/>
</dbReference>
<feature type="chain" id="PRO_5045846993" description="Leucine-rich repeat domain-containing protein" evidence="3">
    <location>
        <begin position="24"/>
        <end position="221"/>
    </location>
</feature>
<keyword evidence="2" id="KW-0677">Repeat</keyword>
<evidence type="ECO:0000313" key="4">
    <source>
        <dbReference type="EMBL" id="MET6991924.1"/>
    </source>
</evidence>
<feature type="signal peptide" evidence="3">
    <location>
        <begin position="1"/>
        <end position="23"/>
    </location>
</feature>
<accession>A0ABV2SXP9</accession>
<keyword evidence="3" id="KW-0732">Signal</keyword>